<evidence type="ECO:0000256" key="1">
    <source>
        <dbReference type="SAM" id="MobiDB-lite"/>
    </source>
</evidence>
<dbReference type="Ensembl" id="ENSTNIT00000016053.1">
    <property type="protein sequence ID" value="ENSTNIP00000015843.1"/>
    <property type="gene ID" value="ENSTNIG00000012868.1"/>
</dbReference>
<feature type="region of interest" description="Disordered" evidence="1">
    <location>
        <begin position="1231"/>
        <end position="1267"/>
    </location>
</feature>
<feature type="region of interest" description="Disordered" evidence="1">
    <location>
        <begin position="699"/>
        <end position="718"/>
    </location>
</feature>
<feature type="compositionally biased region" description="Basic and acidic residues" evidence="1">
    <location>
        <begin position="242"/>
        <end position="261"/>
    </location>
</feature>
<feature type="compositionally biased region" description="Low complexity" evidence="1">
    <location>
        <begin position="966"/>
        <end position="993"/>
    </location>
</feature>
<dbReference type="CDD" id="cd04714">
    <property type="entry name" value="BAH_BAHCC1"/>
    <property type="match status" value="1"/>
</dbReference>
<feature type="region of interest" description="Disordered" evidence="1">
    <location>
        <begin position="953"/>
        <end position="1077"/>
    </location>
</feature>
<reference evidence="3" key="2">
    <citation type="submission" date="2025-08" db="UniProtKB">
        <authorList>
            <consortium name="Ensembl"/>
        </authorList>
    </citation>
    <scope>IDENTIFICATION</scope>
</reference>
<feature type="region of interest" description="Disordered" evidence="1">
    <location>
        <begin position="1543"/>
        <end position="1570"/>
    </location>
</feature>
<evidence type="ECO:0000259" key="2">
    <source>
        <dbReference type="PROSITE" id="PS51038"/>
    </source>
</evidence>
<dbReference type="InterPro" id="IPR052429">
    <property type="entry name" value="BAH_domain_protein"/>
</dbReference>
<feature type="compositionally biased region" description="Low complexity" evidence="1">
    <location>
        <begin position="168"/>
        <end position="181"/>
    </location>
</feature>
<evidence type="ECO:0000313" key="3">
    <source>
        <dbReference type="Ensembl" id="ENSTNIP00000015843.1"/>
    </source>
</evidence>
<feature type="compositionally biased region" description="Basic and acidic residues" evidence="1">
    <location>
        <begin position="2005"/>
        <end position="2033"/>
    </location>
</feature>
<feature type="region of interest" description="Disordered" evidence="1">
    <location>
        <begin position="1990"/>
        <end position="2037"/>
    </location>
</feature>
<feature type="compositionally biased region" description="Basic and acidic residues" evidence="1">
    <location>
        <begin position="1166"/>
        <end position="1175"/>
    </location>
</feature>
<feature type="compositionally biased region" description="Polar residues" evidence="1">
    <location>
        <begin position="370"/>
        <end position="385"/>
    </location>
</feature>
<feature type="region of interest" description="Disordered" evidence="1">
    <location>
        <begin position="472"/>
        <end position="690"/>
    </location>
</feature>
<dbReference type="GeneTree" id="ENSGT00940000160116"/>
<feature type="compositionally biased region" description="Pro residues" evidence="1">
    <location>
        <begin position="349"/>
        <end position="361"/>
    </location>
</feature>
<reference evidence="4" key="1">
    <citation type="journal article" date="2004" name="Nature">
        <title>Genome duplication in the teleost fish Tetraodon nigroviridis reveals the early vertebrate proto-karyotype.</title>
        <authorList>
            <person name="Jaillon O."/>
            <person name="Aury J.-M."/>
            <person name="Brunet F."/>
            <person name="Petit J.-L."/>
            <person name="Stange-Thomann N."/>
            <person name="Mauceli E."/>
            <person name="Bouneau L."/>
            <person name="Fischer C."/>
            <person name="Ozouf-Costaz C."/>
            <person name="Bernot A."/>
            <person name="Nicaud S."/>
            <person name="Jaffe D."/>
            <person name="Fisher S."/>
            <person name="Lutfalla G."/>
            <person name="Dossat C."/>
            <person name="Segurens B."/>
            <person name="Dasilva C."/>
            <person name="Salanoubat M."/>
            <person name="Levy M."/>
            <person name="Boudet N."/>
            <person name="Castellano S."/>
            <person name="Anthouard V."/>
            <person name="Jubin C."/>
            <person name="Castelli V."/>
            <person name="Katinka M."/>
            <person name="Vacherie B."/>
            <person name="Biemont C."/>
            <person name="Skalli Z."/>
            <person name="Cattolico L."/>
            <person name="Poulain J."/>
            <person name="De Berardinis V."/>
            <person name="Cruaud C."/>
            <person name="Duprat S."/>
            <person name="Brottier P."/>
            <person name="Coutanceau J.-P."/>
            <person name="Gouzy J."/>
            <person name="Parra G."/>
            <person name="Lardier G."/>
            <person name="Chapple C."/>
            <person name="McKernan K.J."/>
            <person name="McEwan P."/>
            <person name="Bosak S."/>
            <person name="Kellis M."/>
            <person name="Volff J.-N."/>
            <person name="Guigo R."/>
            <person name="Zody M.C."/>
            <person name="Mesirov J."/>
            <person name="Lindblad-Toh K."/>
            <person name="Birren B."/>
            <person name="Nusbaum C."/>
            <person name="Kahn D."/>
            <person name="Robinson-Rechavi M."/>
            <person name="Laudet V."/>
            <person name="Schachter V."/>
            <person name="Quetier F."/>
            <person name="Saurin W."/>
            <person name="Scarpelli C."/>
            <person name="Wincker P."/>
            <person name="Lander E.S."/>
            <person name="Weissenbach J."/>
            <person name="Roest Crollius H."/>
        </authorList>
    </citation>
    <scope>NUCLEOTIDE SEQUENCE [LARGE SCALE GENOMIC DNA]</scope>
</reference>
<organism evidence="3 4">
    <name type="scientific">Tetraodon nigroviridis</name>
    <name type="common">Spotted green pufferfish</name>
    <name type="synonym">Chelonodon nigroviridis</name>
    <dbReference type="NCBI Taxonomy" id="99883"/>
    <lineage>
        <taxon>Eukaryota</taxon>
        <taxon>Metazoa</taxon>
        <taxon>Chordata</taxon>
        <taxon>Craniata</taxon>
        <taxon>Vertebrata</taxon>
        <taxon>Euteleostomi</taxon>
        <taxon>Actinopterygii</taxon>
        <taxon>Neopterygii</taxon>
        <taxon>Teleostei</taxon>
        <taxon>Neoteleostei</taxon>
        <taxon>Acanthomorphata</taxon>
        <taxon>Eupercaria</taxon>
        <taxon>Tetraodontiformes</taxon>
        <taxon>Tetradontoidea</taxon>
        <taxon>Tetraodontidae</taxon>
        <taxon>Tetraodon</taxon>
    </lineage>
</organism>
<feature type="region of interest" description="Disordered" evidence="1">
    <location>
        <begin position="168"/>
        <end position="323"/>
    </location>
</feature>
<feature type="region of interest" description="Disordered" evidence="1">
    <location>
        <begin position="2313"/>
        <end position="2345"/>
    </location>
</feature>
<feature type="region of interest" description="Disordered" evidence="1">
    <location>
        <begin position="80"/>
        <end position="100"/>
    </location>
</feature>
<dbReference type="Pfam" id="PF21744">
    <property type="entry name" value="BAHCC1-like_Tudor"/>
    <property type="match status" value="1"/>
</dbReference>
<feature type="region of interest" description="Disordered" evidence="1">
    <location>
        <begin position="2368"/>
        <end position="2388"/>
    </location>
</feature>
<dbReference type="Pfam" id="PF01426">
    <property type="entry name" value="BAH"/>
    <property type="match status" value="1"/>
</dbReference>
<feature type="compositionally biased region" description="Low complexity" evidence="1">
    <location>
        <begin position="80"/>
        <end position="94"/>
    </location>
</feature>
<feature type="compositionally biased region" description="Low complexity" evidence="1">
    <location>
        <begin position="2313"/>
        <end position="2339"/>
    </location>
</feature>
<dbReference type="PROSITE" id="PS51038">
    <property type="entry name" value="BAH"/>
    <property type="match status" value="1"/>
</dbReference>
<feature type="compositionally biased region" description="Basic and acidic residues" evidence="1">
    <location>
        <begin position="215"/>
        <end position="234"/>
    </location>
</feature>
<feature type="compositionally biased region" description="Basic and acidic residues" evidence="1">
    <location>
        <begin position="539"/>
        <end position="548"/>
    </location>
</feature>
<dbReference type="InterPro" id="IPR048924">
    <property type="entry name" value="BAHCC1-like_Tudor"/>
</dbReference>
<reference evidence="3" key="3">
    <citation type="submission" date="2025-09" db="UniProtKB">
        <authorList>
            <consortium name="Ensembl"/>
        </authorList>
    </citation>
    <scope>IDENTIFICATION</scope>
</reference>
<feature type="compositionally biased region" description="Basic and acidic residues" evidence="1">
    <location>
        <begin position="641"/>
        <end position="652"/>
    </location>
</feature>
<dbReference type="FunCoup" id="H3D5Q4">
    <property type="interactions" value="251"/>
</dbReference>
<feature type="compositionally biased region" description="Polar residues" evidence="1">
    <location>
        <begin position="569"/>
        <end position="593"/>
    </location>
</feature>
<feature type="compositionally biased region" description="Low complexity" evidence="1">
    <location>
        <begin position="2439"/>
        <end position="2452"/>
    </location>
</feature>
<evidence type="ECO:0000313" key="4">
    <source>
        <dbReference type="Proteomes" id="UP000007303"/>
    </source>
</evidence>
<feature type="compositionally biased region" description="Low complexity" evidence="1">
    <location>
        <begin position="283"/>
        <end position="295"/>
    </location>
</feature>
<feature type="region of interest" description="Disordered" evidence="1">
    <location>
        <begin position="2252"/>
        <end position="2301"/>
    </location>
</feature>
<dbReference type="SMART" id="SM00439">
    <property type="entry name" value="BAH"/>
    <property type="match status" value="1"/>
</dbReference>
<feature type="compositionally biased region" description="Pro residues" evidence="1">
    <location>
        <begin position="1026"/>
        <end position="1035"/>
    </location>
</feature>
<feature type="compositionally biased region" description="Basic residues" evidence="1">
    <location>
        <begin position="1440"/>
        <end position="1453"/>
    </location>
</feature>
<sequence length="2613" mass="282713">MESRDFAPPHHLLTERGALVHSAASRMAPGGHGSAQHPAHFQPGKYYSSHLSMGPHSASFLLVCEPPGASFMGSFLASSTPHPSGPAASPSSPSYRAGPHSRASPIWFPHSHEGAGYSSYSGSLASPFLPISPLDHPSNGLYGQHHFYESQKDHFYLRGLPPQPPLLTTSCSLPPLSRTTPGHTLGSCSRETDCGGASGRSVKDVGEKGALSASKVKERSSSKERHQECKDKQHQLLYPLHPLERHKEYRDSDMGSQETKHTSACKLSSGAMADTDPGGKGGVPSSCSGGVSRPSSGGGRRCSKDEPINGEMRISESSTSTGECMRRGAAAVTAIMAPPTPHSVASYSMPPPLPPRPPPPSSHALHMGSSPLTLTPSKDTSSIHGGSNKEAKITGPTYVPSVGPLGDLAVTDCRGAGGGEKKAVEKNGEDCFHPLSNCQKKDKAQPYQQQLGYGKADKPPDWSHQTQHFHKLGSNESKGTHRGSGPVMPKNVPDPNTPPFRDCSQSGPDPNGKGGSGTNKEGQKVAKIRHQQHSNHGANAEERGRERGQGTPAWGARGNYQDDQRKISHQTSSNLETRSNSRALNTDNEQTHSQPPPLTPSHTVEGEGSAMKNLMNYSSQQPLLLPPHRGPFGGLGCLKQNGERSEKVDKGGTPKQSLPLRRGSANEGERGDRGGKDLGETGEGEVRQPPVGIAVAVARPPHRSPDNTAGHSRQGRVLPSMKVSGVSRPVYPLSREAEERKRMTEDQINLHHLDREREMIIRENKERVEFARIHPSSSCHSDLTSHLLVPGATNQIGADPTAHAHSAHHHWMQRTGSPSLWMGHSYGLSHVGMSAAFPPGLPSPLQPVLGSLSQDPNSALVVLPTEPHPHHHLGTLSNVMEQPGLWPPVYGGRGPPPPHLQHHPVYSHSSFLQQQDLYALQQHQQQQQRAIEHMQRHSLGQVDPVLIQRKQEKHTPITIEDSPHDSTVSRTASSSSTPLFTASSNVAKPFSRTSPPPKTPTPSPGLCPSSSRQSPCYHSPSMRAHPPNPLTPTPSPAAAAPRSPALSPAPSHLSKGLERSSDRGEGQPPQDFPQSLEPGVLEKLSNETYALRFTQILCFSTIQHKKTSADLPPVYTYPPISMGYKGGPSLPEARLAEQAAMEAGPAQPDAKVLPHPCCIQPLTVEEGRRGEKESGLEGEVVASQTAEAEDQKDETRLEAKGCSVSKPENPGCLVTATGQPQKVELSPAFLGQKSLEEPQQSKEQDSETAKEDSKEDPPEKRGPEQPECTACVPVESAEKDKPALCATRDALYPPAPPSPAPGPKPHHGMEILGEVAELELQRRSHEKESDGKDMLTFDLRSLATLAAARALEIGGGSEGVEAGQQCPIRRRLNLRRKCSWTPRHEPVCPVKGSMETMGGEELAMRVQLAELQRRYKEKQRELAKLQRKHDHQKEETSRSPARRGPGRPRKRKSTLGPAAVESSKKLRRSSSAETPAALRASALVACGGREPAYNEAKFGGRRRETVNECGSEMKAHCKHRGRPSALRSRLAKRVTHLKQKVAAQRGATAASTLHRRGSFGGEDESKSDCRSERKLIHQGCSRTGHPAVNTPQHLTVAQWKLSDLVCRCCGSTEEEEDGSCDSEDGAREIKISSSSKDAAAVSIAASLPQSSKTQANRRVRSESPVLIGLAFFLASGVGSMSSTHLIRAPRRPCLSNTEKGRKEYQGSAAACPASWSGESVSSGFGEGQRSRAALTDANRISKRVARTSSTAQTILRKAVKRGSVITVLLKSGNAQNRTAVVEMVRGTILAPDVLVSPRQAKGHAVSRLLQSFAVDDDFQLEDESSFSEGSSPLSSPSIPLPRLSFAALPNCVLSKEMLVDGLKILISKEDELLYAACVQTLDLPDIFSVVIEGERGNRPRIYSLEQLLTEAVLDVRPQTEAILTTGTRVCAYWSERSRCLYPGYVQRGERGEEEKEDSVMVEFDDGDRGRISLANIRLLPPGYQIHCAEPSPTLLLPGRRGRRSSTQEKRDAFADKAAAEDPAGRPQEKRPGEMSDPGSAHLWVSSFALGLSSLFVVVDTHPLRPWQKSLEWISVAVPTARGNMKRPPVDFFLFNGMSRKTARRIRERDMGFFSRPVSHSLVPQMPVKGIFGSPFEGDSFSSIAHGYSTFGNSVSVTRPATAVASVGLRDSMAASYKRPLSERDRKQFLVKLDHEGVTSPKTKNGKALLRLGGSGGRGGKNLISAGAPLRYIHPGLLVKDCKKGRAERKDRLSAGLGGGEYTLEYPSDCPSSYSELDEDDENDGQDPQERQSAGIASHRGGRFLSRPSVCFSSSSSSSSSSGSISSSSLCSSDNDSSYSSDEESSSVLLRRALLQQDKHKHRQNMVHDLLSPDPTTSNSSSSNSAPARGFVAKAKMAVSGSTAERAEDRKEFMSKGIVVANSAAAKTQDVGMAKKQRMSSPEPLPSKSSLLPGRQLWKWSGNPTQRKGLKGKARKLFYKAIVRGKETVRVGDCAVFLSPGRPQLPYVGRVESLWESWSSSMVVRVKWFYHPEETRLGKRHRDGKNALYQSSHEDENDVQTISHRCQVVSKAEYDHLTHERKPGNSLNDLFYLAGTYEPTTGQLIGVDGMAIGS</sequence>
<feature type="region of interest" description="Disordered" evidence="1">
    <location>
        <begin position="2428"/>
        <end position="2453"/>
    </location>
</feature>
<keyword evidence="4" id="KW-1185">Reference proteome</keyword>
<feature type="domain" description="BAH" evidence="2">
    <location>
        <begin position="2486"/>
        <end position="2607"/>
    </location>
</feature>
<feature type="region of interest" description="Disordered" evidence="1">
    <location>
        <begin position="1288"/>
        <end position="1308"/>
    </location>
</feature>
<proteinExistence type="predicted"/>
<feature type="compositionally biased region" description="Acidic residues" evidence="1">
    <location>
        <begin position="2275"/>
        <end position="2286"/>
    </location>
</feature>
<accession>H3D5Q4</accession>
<dbReference type="Pfam" id="PF24912">
    <property type="entry name" value="SH3_TNRC18"/>
    <property type="match status" value="1"/>
</dbReference>
<dbReference type="InterPro" id="IPR043151">
    <property type="entry name" value="BAH_sf"/>
</dbReference>
<feature type="region of interest" description="Disordered" evidence="1">
    <location>
        <begin position="1166"/>
        <end position="1215"/>
    </location>
</feature>
<feature type="compositionally biased region" description="Low complexity" evidence="1">
    <location>
        <begin position="1036"/>
        <end position="1054"/>
    </location>
</feature>
<feature type="region of interest" description="Disordered" evidence="1">
    <location>
        <begin position="345"/>
        <end position="399"/>
    </location>
</feature>
<feature type="region of interest" description="Disordered" evidence="1">
    <location>
        <begin position="1419"/>
        <end position="1476"/>
    </location>
</feature>
<feature type="compositionally biased region" description="Pro residues" evidence="1">
    <location>
        <begin position="1293"/>
        <end position="1303"/>
    </location>
</feature>
<dbReference type="InParanoid" id="H3D5Q4"/>
<dbReference type="Gene3D" id="2.30.30.490">
    <property type="match status" value="1"/>
</dbReference>
<dbReference type="Gene3D" id="2.30.30.140">
    <property type="match status" value="1"/>
</dbReference>
<feature type="compositionally biased region" description="Basic and acidic residues" evidence="1">
    <location>
        <begin position="667"/>
        <end position="679"/>
    </location>
</feature>
<dbReference type="OMA" id="CHVQPLT"/>
<protein>
    <submittedName>
        <fullName evidence="3">BAH domain and coiled-coil containing 1</fullName>
    </submittedName>
</protein>
<feature type="compositionally biased region" description="Basic and acidic residues" evidence="1">
    <location>
        <begin position="1234"/>
        <end position="1264"/>
    </location>
</feature>
<name>H3D5Q4_TETNG</name>
<feature type="compositionally biased region" description="Basic and acidic residues" evidence="1">
    <location>
        <begin position="1055"/>
        <end position="1065"/>
    </location>
</feature>
<dbReference type="HOGENOM" id="CLU_000573_0_0_1"/>
<dbReference type="InterPro" id="IPR001025">
    <property type="entry name" value="BAH_dom"/>
</dbReference>
<dbReference type="InterPro" id="IPR056841">
    <property type="entry name" value="TNRC18_BAHCC1-like_SH3"/>
</dbReference>
<dbReference type="PANTHER" id="PTHR12505:SF22">
    <property type="entry name" value="BAH AND COILED-COIL DOMAIN-CONTAINING PROTEIN 1"/>
    <property type="match status" value="1"/>
</dbReference>
<dbReference type="STRING" id="99883.ENSTNIP00000015843"/>
<dbReference type="Proteomes" id="UP000007303">
    <property type="component" value="Unassembled WGS sequence"/>
</dbReference>
<dbReference type="GO" id="GO:0003682">
    <property type="term" value="F:chromatin binding"/>
    <property type="evidence" value="ECO:0007669"/>
    <property type="project" value="InterPro"/>
</dbReference>
<feature type="compositionally biased region" description="Low complexity" evidence="1">
    <location>
        <begin position="2374"/>
        <end position="2387"/>
    </location>
</feature>
<dbReference type="PANTHER" id="PTHR12505">
    <property type="entry name" value="PHD FINGER TRANSCRIPTION FACTOR"/>
    <property type="match status" value="1"/>
</dbReference>
<feature type="compositionally biased region" description="Pro residues" evidence="1">
    <location>
        <begin position="994"/>
        <end position="1005"/>
    </location>
</feature>